<accession>A0A8I0DQZ0</accession>
<dbReference type="RefSeq" id="WP_021924378.1">
    <property type="nucleotide sequence ID" value="NZ_JACOOT010000008.1"/>
</dbReference>
<reference evidence="1 2" key="1">
    <citation type="submission" date="2020-08" db="EMBL/GenBank/DDBJ databases">
        <title>Genome public.</title>
        <authorList>
            <person name="Liu C."/>
            <person name="Sun Q."/>
        </authorList>
    </citation>
    <scope>NUCLEOTIDE SEQUENCE [LARGE SCALE GENOMIC DNA]</scope>
    <source>
        <strain evidence="1 2">BX17</strain>
    </source>
</reference>
<dbReference type="Pfam" id="PF14199">
    <property type="entry name" value="DUF4317"/>
    <property type="match status" value="1"/>
</dbReference>
<dbReference type="Proteomes" id="UP000652847">
    <property type="component" value="Unassembled WGS sequence"/>
</dbReference>
<keyword evidence="2" id="KW-1185">Reference proteome</keyword>
<evidence type="ECO:0000313" key="2">
    <source>
        <dbReference type="Proteomes" id="UP000652847"/>
    </source>
</evidence>
<name>A0A8I0DQZ0_9FIRM</name>
<proteinExistence type="predicted"/>
<dbReference type="EMBL" id="JACOOT010000008">
    <property type="protein sequence ID" value="MBC5650092.1"/>
    <property type="molecule type" value="Genomic_DNA"/>
</dbReference>
<sequence>MNKKEISEIKKQFTPANCDITRICGCYVDAEKNKKTELKEAFLSLSEEEMFKYFEIFKKTLSGTLGKNLMNMEFPLEEEKEGGKHEFLMKLRKSKLKDDQLIESFYDKIIENYDYPENYYIILVHAVYDIPGKTSDGIEMDDASEEIYEHILCSICPVKLSKAGLCYNAEANLIQDRIRDWIVEMPENGFLFPVFNDRSTDIHGMLYYAKNAEQLHDVFVDEMFGCTAPLSAGGQRDSFNLLVEETLGEDCQYDTVVNIHEKLNEIIEAQKDSPDPVVLTKSEVKRLFEDCGVEEEKLETFDDQYDVAAGEKATMVASNITNTRKFEIKTPDVVIHVEPEKVELVETRIIDGRKCLVIPMEDVEINGIRVRMGGESSEHDDYDDYEQALE</sequence>
<evidence type="ECO:0000313" key="1">
    <source>
        <dbReference type="EMBL" id="MBC5650092.1"/>
    </source>
</evidence>
<organism evidence="1 2">
    <name type="scientific">Blautia segnis</name>
    <dbReference type="NCBI Taxonomy" id="2763030"/>
    <lineage>
        <taxon>Bacteria</taxon>
        <taxon>Bacillati</taxon>
        <taxon>Bacillota</taxon>
        <taxon>Clostridia</taxon>
        <taxon>Lachnospirales</taxon>
        <taxon>Lachnospiraceae</taxon>
        <taxon>Blautia</taxon>
    </lineage>
</organism>
<gene>
    <name evidence="1" type="ORF">H8S54_02875</name>
</gene>
<dbReference type="AlphaFoldDB" id="A0A8I0DQZ0"/>
<protein>
    <submittedName>
        <fullName evidence="1">DUF4317 domain-containing protein</fullName>
    </submittedName>
</protein>
<dbReference type="InterPro" id="IPR025466">
    <property type="entry name" value="DUF4317"/>
</dbReference>
<comment type="caution">
    <text evidence="1">The sequence shown here is derived from an EMBL/GenBank/DDBJ whole genome shotgun (WGS) entry which is preliminary data.</text>
</comment>